<keyword evidence="3" id="KW-0808">Transferase</keyword>
<dbReference type="InterPro" id="IPR001296">
    <property type="entry name" value="Glyco_trans_1"/>
</dbReference>
<dbReference type="EMBL" id="AP009389">
    <property type="protein sequence ID" value="BAF59278.1"/>
    <property type="molecule type" value="Genomic_DNA"/>
</dbReference>
<dbReference type="PANTHER" id="PTHR12526:SF630">
    <property type="entry name" value="GLYCOSYLTRANSFERASE"/>
    <property type="match status" value="1"/>
</dbReference>
<dbReference type="Pfam" id="PF13439">
    <property type="entry name" value="Glyco_transf_4"/>
    <property type="match status" value="1"/>
</dbReference>
<keyword evidence="4" id="KW-1185">Reference proteome</keyword>
<dbReference type="GO" id="GO:0016757">
    <property type="term" value="F:glycosyltransferase activity"/>
    <property type="evidence" value="ECO:0007669"/>
    <property type="project" value="InterPro"/>
</dbReference>
<evidence type="ECO:0000313" key="4">
    <source>
        <dbReference type="Proteomes" id="UP000006556"/>
    </source>
</evidence>
<dbReference type="CAZy" id="GT4">
    <property type="family name" value="Glycosyltransferase Family 4"/>
</dbReference>
<feature type="domain" description="Glycosyltransferase subfamily 4-like N-terminal" evidence="2">
    <location>
        <begin position="62"/>
        <end position="217"/>
    </location>
</feature>
<dbReference type="Proteomes" id="UP000006556">
    <property type="component" value="Chromosome"/>
</dbReference>
<evidence type="ECO:0000313" key="3">
    <source>
        <dbReference type="EMBL" id="BAF59278.1"/>
    </source>
</evidence>
<sequence>MAGRCANCCWSLNCALKWAGRDGSECAVFSMRLKWPAGSWLYTRKFWEMKKILVMISNFNGVGGAETATARFLSKISREKFIIDVCFFGFEDEFALSVKKDVNNIYCFDVKKRGHIWTFFEILKLVKREKYEIIHTHLALADLYGLFLGWLTPVKLISTEHNLSDRRKATLPGRVYYRLAGRRVDYFVGVSSKVVEWLRAAGIPEKKLVLIPNPIEINPKQAAPSFKKDFLKSCRWPEDSTVIGTVANLRPVKGLRYLIDSIKILVDEGVNVRLVIAGEGPERGSLERQIEANRLSGHVRLLGFRKDIENVYSLFDIYVSPSLMEGFGMAIAEAMSRRLPVVSTAAGGVTDFLEHGKNSYLVRPRDPSALAEGIRYFVNNKAGAVKIGETAFIDAGRFRTERLVACLEDLYEGREQNFFSGSV</sequence>
<dbReference type="CDD" id="cd03811">
    <property type="entry name" value="GT4_GT28_WabH-like"/>
    <property type="match status" value="1"/>
</dbReference>
<dbReference type="Gene3D" id="3.40.50.2000">
    <property type="entry name" value="Glycogen Phosphorylase B"/>
    <property type="match status" value="2"/>
</dbReference>
<dbReference type="STRING" id="370438.PTH_1097"/>
<reference evidence="4" key="1">
    <citation type="journal article" date="2008" name="Genome Res.">
        <title>The genome of Pelotomaculum thermopropionicum reveals niche-associated evolution in anaerobic microbiota.</title>
        <authorList>
            <person name="Kosaka T."/>
            <person name="Kato S."/>
            <person name="Shimoyama T."/>
            <person name="Ishii S."/>
            <person name="Abe T."/>
            <person name="Watanabe K."/>
        </authorList>
    </citation>
    <scope>NUCLEOTIDE SEQUENCE [LARGE SCALE GENOMIC DNA]</scope>
    <source>
        <strain evidence="4">DSM 13744 / JCM 10971 / SI</strain>
    </source>
</reference>
<feature type="domain" description="Glycosyl transferase family 1" evidence="1">
    <location>
        <begin position="232"/>
        <end position="391"/>
    </location>
</feature>
<organism evidence="3 4">
    <name type="scientific">Pelotomaculum thermopropionicum (strain DSM 13744 / JCM 10971 / SI)</name>
    <dbReference type="NCBI Taxonomy" id="370438"/>
    <lineage>
        <taxon>Bacteria</taxon>
        <taxon>Bacillati</taxon>
        <taxon>Bacillota</taxon>
        <taxon>Clostridia</taxon>
        <taxon>Eubacteriales</taxon>
        <taxon>Desulfotomaculaceae</taxon>
        <taxon>Pelotomaculum</taxon>
    </lineage>
</organism>
<dbReference type="SUPFAM" id="SSF53756">
    <property type="entry name" value="UDP-Glycosyltransferase/glycogen phosphorylase"/>
    <property type="match status" value="1"/>
</dbReference>
<dbReference type="InterPro" id="IPR028098">
    <property type="entry name" value="Glyco_trans_4-like_N"/>
</dbReference>
<dbReference type="Pfam" id="PF00534">
    <property type="entry name" value="Glycos_transf_1"/>
    <property type="match status" value="1"/>
</dbReference>
<dbReference type="HOGENOM" id="CLU_009583_0_3_9"/>
<evidence type="ECO:0000259" key="2">
    <source>
        <dbReference type="Pfam" id="PF13439"/>
    </source>
</evidence>
<accession>A5D3B7</accession>
<evidence type="ECO:0000259" key="1">
    <source>
        <dbReference type="Pfam" id="PF00534"/>
    </source>
</evidence>
<dbReference type="KEGG" id="pth:PTH_1097"/>
<dbReference type="AlphaFoldDB" id="A5D3B7"/>
<gene>
    <name evidence="3" type="primary">RfaG</name>
    <name evidence="3" type="ordered locus">PTH_1097</name>
</gene>
<dbReference type="eggNOG" id="COG0438">
    <property type="taxonomic scope" value="Bacteria"/>
</dbReference>
<protein>
    <submittedName>
        <fullName evidence="3">Glycosyltransferase</fullName>
    </submittedName>
</protein>
<name>A5D3B7_PELTS</name>
<proteinExistence type="predicted"/>
<dbReference type="PANTHER" id="PTHR12526">
    <property type="entry name" value="GLYCOSYLTRANSFERASE"/>
    <property type="match status" value="1"/>
</dbReference>